<dbReference type="AlphaFoldDB" id="A0A926QN21"/>
<gene>
    <name evidence="4" type="ORF">H0H10_03415</name>
</gene>
<evidence type="ECO:0000259" key="3">
    <source>
        <dbReference type="Pfam" id="PF00501"/>
    </source>
</evidence>
<evidence type="ECO:0000313" key="5">
    <source>
        <dbReference type="Proteomes" id="UP000621210"/>
    </source>
</evidence>
<dbReference type="InterPro" id="IPR000873">
    <property type="entry name" value="AMP-dep_synth/lig_dom"/>
</dbReference>
<reference evidence="4" key="1">
    <citation type="submission" date="2020-09" db="EMBL/GenBank/DDBJ databases">
        <title>Streptomyces grisecoloratus sp. nov., isolated from cotton soil.</title>
        <authorList>
            <person name="Xing L."/>
        </authorList>
    </citation>
    <scope>NUCLEOTIDE SEQUENCE</scope>
    <source>
        <strain evidence="4">TRM S81-3</strain>
    </source>
</reference>
<evidence type="ECO:0000256" key="1">
    <source>
        <dbReference type="ARBA" id="ARBA00022450"/>
    </source>
</evidence>
<feature type="domain" description="AMP-dependent synthetase/ligase" evidence="3">
    <location>
        <begin position="1"/>
        <end position="65"/>
    </location>
</feature>
<feature type="non-terminal residue" evidence="4">
    <location>
        <position position="1"/>
    </location>
</feature>
<feature type="non-terminal residue" evidence="4">
    <location>
        <position position="71"/>
    </location>
</feature>
<comment type="caution">
    <text evidence="4">The sequence shown here is derived from an EMBL/GenBank/DDBJ whole genome shotgun (WGS) entry which is preliminary data.</text>
</comment>
<reference evidence="4" key="2">
    <citation type="submission" date="2020-09" db="EMBL/GenBank/DDBJ databases">
        <authorList>
            <person name="Luo X."/>
        </authorList>
    </citation>
    <scope>NUCLEOTIDE SEQUENCE</scope>
    <source>
        <strain evidence="4">TRM S81-3</strain>
    </source>
</reference>
<accession>A0A926QN21</accession>
<dbReference type="PANTHER" id="PTHR44845:SF6">
    <property type="entry name" value="BETA-ALANINE-ACTIVATING ENZYME"/>
    <property type="match status" value="1"/>
</dbReference>
<evidence type="ECO:0000313" key="4">
    <source>
        <dbReference type="EMBL" id="MBD0418224.1"/>
    </source>
</evidence>
<sequence length="71" mass="7325">LAHVLRARGVTAESVVGLCLPRGAEMVIAILAVWKVGAAYVPLDPEYPAERLEFVLADAGVVVLVRAGGAG</sequence>
<dbReference type="PANTHER" id="PTHR44845">
    <property type="entry name" value="CARRIER DOMAIN-CONTAINING PROTEIN"/>
    <property type="match status" value="1"/>
</dbReference>
<dbReference type="SUPFAM" id="SSF56801">
    <property type="entry name" value="Acetyl-CoA synthetase-like"/>
    <property type="match status" value="1"/>
</dbReference>
<dbReference type="Gene3D" id="3.40.50.980">
    <property type="match status" value="1"/>
</dbReference>
<organism evidence="4 5">
    <name type="scientific">Streptomyces griseicoloratus</name>
    <dbReference type="NCBI Taxonomy" id="2752516"/>
    <lineage>
        <taxon>Bacteria</taxon>
        <taxon>Bacillati</taxon>
        <taxon>Actinomycetota</taxon>
        <taxon>Actinomycetes</taxon>
        <taxon>Kitasatosporales</taxon>
        <taxon>Streptomycetaceae</taxon>
        <taxon>Streptomyces</taxon>
    </lineage>
</organism>
<dbReference type="Pfam" id="PF00501">
    <property type="entry name" value="AMP-binding"/>
    <property type="match status" value="1"/>
</dbReference>
<keyword evidence="5" id="KW-1185">Reference proteome</keyword>
<name>A0A926QN21_9ACTN</name>
<proteinExistence type="predicted"/>
<keyword evidence="1" id="KW-0596">Phosphopantetheine</keyword>
<keyword evidence="2" id="KW-0597">Phosphoprotein</keyword>
<evidence type="ECO:0000256" key="2">
    <source>
        <dbReference type="ARBA" id="ARBA00022553"/>
    </source>
</evidence>
<protein>
    <submittedName>
        <fullName evidence="4">AMP-binding protein</fullName>
    </submittedName>
</protein>
<dbReference type="Proteomes" id="UP000621210">
    <property type="component" value="Unassembled WGS sequence"/>
</dbReference>
<dbReference type="EMBL" id="JACVQF010000123">
    <property type="protein sequence ID" value="MBD0418224.1"/>
    <property type="molecule type" value="Genomic_DNA"/>
</dbReference>